<comment type="caution">
    <text evidence="6">The sequence shown here is derived from an EMBL/GenBank/DDBJ whole genome shotgun (WGS) entry which is preliminary data.</text>
</comment>
<accession>A0A4V6P2S8</accession>
<evidence type="ECO:0000256" key="5">
    <source>
        <dbReference type="SAM" id="Phobius"/>
    </source>
</evidence>
<keyword evidence="2 5" id="KW-0812">Transmembrane</keyword>
<feature type="transmembrane region" description="Helical" evidence="5">
    <location>
        <begin position="35"/>
        <end position="58"/>
    </location>
</feature>
<dbReference type="AlphaFoldDB" id="A0A4V6P2S8"/>
<proteinExistence type="predicted"/>
<dbReference type="OrthoDB" id="8565703at2"/>
<dbReference type="Pfam" id="PF07264">
    <property type="entry name" value="EI24"/>
    <property type="match status" value="1"/>
</dbReference>
<feature type="transmembrane region" description="Helical" evidence="5">
    <location>
        <begin position="169"/>
        <end position="187"/>
    </location>
</feature>
<evidence type="ECO:0000256" key="2">
    <source>
        <dbReference type="ARBA" id="ARBA00022692"/>
    </source>
</evidence>
<keyword evidence="4 5" id="KW-0472">Membrane</keyword>
<organism evidence="6 7">
    <name type="scientific">Paracandidimonas soli</name>
    <dbReference type="NCBI Taxonomy" id="1917182"/>
    <lineage>
        <taxon>Bacteria</taxon>
        <taxon>Pseudomonadati</taxon>
        <taxon>Pseudomonadota</taxon>
        <taxon>Betaproteobacteria</taxon>
        <taxon>Burkholderiales</taxon>
        <taxon>Alcaligenaceae</taxon>
        <taxon>Paracandidimonas</taxon>
    </lineage>
</organism>
<dbReference type="Proteomes" id="UP000294692">
    <property type="component" value="Unassembled WGS sequence"/>
</dbReference>
<reference evidence="6 7" key="1">
    <citation type="submission" date="2019-03" db="EMBL/GenBank/DDBJ databases">
        <title>Genomic Encyclopedia of Type Strains, Phase IV (KMG-IV): sequencing the most valuable type-strain genomes for metagenomic binning, comparative biology and taxonomic classification.</title>
        <authorList>
            <person name="Goeker M."/>
        </authorList>
    </citation>
    <scope>NUCLEOTIDE SEQUENCE [LARGE SCALE GENOMIC DNA]</scope>
    <source>
        <strain evidence="6 7">DSM 100048</strain>
    </source>
</reference>
<dbReference type="InterPro" id="IPR059112">
    <property type="entry name" value="CysZ/EI24"/>
</dbReference>
<feature type="transmembrane region" description="Helical" evidence="5">
    <location>
        <begin position="6"/>
        <end position="23"/>
    </location>
</feature>
<gene>
    <name evidence="6" type="ORF">EV686_103251</name>
</gene>
<name>A0A4V6P2S8_9BURK</name>
<keyword evidence="3 5" id="KW-1133">Transmembrane helix</keyword>
<feature type="transmembrane region" description="Helical" evidence="5">
    <location>
        <begin position="215"/>
        <end position="235"/>
    </location>
</feature>
<evidence type="ECO:0000256" key="3">
    <source>
        <dbReference type="ARBA" id="ARBA00022989"/>
    </source>
</evidence>
<feature type="transmembrane region" description="Helical" evidence="5">
    <location>
        <begin position="92"/>
        <end position="120"/>
    </location>
</feature>
<dbReference type="EMBL" id="SMBX01000003">
    <property type="protein sequence ID" value="TCV00670.1"/>
    <property type="molecule type" value="Genomic_DNA"/>
</dbReference>
<evidence type="ECO:0000256" key="1">
    <source>
        <dbReference type="ARBA" id="ARBA00004141"/>
    </source>
</evidence>
<comment type="subcellular location">
    <subcellularLocation>
        <location evidence="1">Membrane</location>
        <topology evidence="1">Multi-pass membrane protein</topology>
    </subcellularLocation>
</comment>
<feature type="transmembrane region" description="Helical" evidence="5">
    <location>
        <begin position="141"/>
        <end position="163"/>
    </location>
</feature>
<evidence type="ECO:0000313" key="7">
    <source>
        <dbReference type="Proteomes" id="UP000294692"/>
    </source>
</evidence>
<keyword evidence="7" id="KW-1185">Reference proteome</keyword>
<evidence type="ECO:0000256" key="4">
    <source>
        <dbReference type="ARBA" id="ARBA00023136"/>
    </source>
</evidence>
<dbReference type="RefSeq" id="WP_132475445.1">
    <property type="nucleotide sequence ID" value="NZ_JBHRVM010000001.1"/>
</dbReference>
<sequence>MNDYPVAVPASAPSGISAVATAFRRALASQLQPRMLLAMFLPFLIAFVGAIVLIWMFWTPLTDWLETQALDFGLINTMEQWMVAVGLFSLKLYLAPLLAAFILLPLSGILGLIVAAVFVMPIVLNHVGRRDYADVERQGKFLSAVGVWNAIWVGTVFCIGWVLTLPLWLIPPLPIVLSVWWWTYAFTRIMRFDAVVEHASAHERRILWKRHNRQLWLIGLCLALMNLFPPAWLVLPVYSALVFVHFSLEALRQLRRHAAAGVDTLILEHKT</sequence>
<protein>
    <submittedName>
        <fullName evidence="6">Etoposide-induced protein 2.4 (EI24)</fullName>
    </submittedName>
</protein>
<evidence type="ECO:0000313" key="6">
    <source>
        <dbReference type="EMBL" id="TCV00670.1"/>
    </source>
</evidence>